<dbReference type="AlphaFoldDB" id="A0A8T9CCN1"/>
<evidence type="ECO:0000256" key="2">
    <source>
        <dbReference type="SAM" id="Phobius"/>
    </source>
</evidence>
<dbReference type="PANTHER" id="PTHR36840:SF1">
    <property type="entry name" value="BLL5714 PROTEIN"/>
    <property type="match status" value="1"/>
</dbReference>
<feature type="region of interest" description="Disordered" evidence="1">
    <location>
        <begin position="81"/>
        <end position="107"/>
    </location>
</feature>
<comment type="caution">
    <text evidence="3">The sequence shown here is derived from an EMBL/GenBank/DDBJ whole genome shotgun (WGS) entry which is preliminary data.</text>
</comment>
<evidence type="ECO:0008006" key="5">
    <source>
        <dbReference type="Google" id="ProtNLM"/>
    </source>
</evidence>
<dbReference type="PANTHER" id="PTHR36840">
    <property type="entry name" value="BLL5714 PROTEIN"/>
    <property type="match status" value="1"/>
</dbReference>
<feature type="transmembrane region" description="Helical" evidence="2">
    <location>
        <begin position="211"/>
        <end position="232"/>
    </location>
</feature>
<keyword evidence="2" id="KW-1133">Transmembrane helix</keyword>
<gene>
    <name evidence="3" type="ORF">LSUE1_G002202</name>
</gene>
<accession>A0A8T9CCN1</accession>
<feature type="transmembrane region" description="Helical" evidence="2">
    <location>
        <begin position="375"/>
        <end position="399"/>
    </location>
</feature>
<reference evidence="3 4" key="1">
    <citation type="submission" date="2018-05" db="EMBL/GenBank/DDBJ databases">
        <title>Genome sequencing and assembly of the regulated plant pathogen Lachnellula willkommii and related sister species for the development of diagnostic species identification markers.</title>
        <authorList>
            <person name="Giroux E."/>
            <person name="Bilodeau G."/>
        </authorList>
    </citation>
    <scope>NUCLEOTIDE SEQUENCE [LARGE SCALE GENOMIC DNA]</scope>
    <source>
        <strain evidence="3 4">CBS 268.59</strain>
    </source>
</reference>
<feature type="transmembrane region" description="Helical" evidence="2">
    <location>
        <begin position="476"/>
        <end position="493"/>
    </location>
</feature>
<feature type="transmembrane region" description="Helical" evidence="2">
    <location>
        <begin position="337"/>
        <end position="355"/>
    </location>
</feature>
<dbReference type="Pfam" id="PF06772">
    <property type="entry name" value="LtrA"/>
    <property type="match status" value="1"/>
</dbReference>
<sequence>MAATPTPQRADRNVGFDEENIPLSPEDSTASRQKWISKANRNRTDLNEQTIETRAFRHGYIVKRPRALHYKNIDAPDSSYPLAERRVSRSTSNSSSGASGGDREERSTDDILKQISRLDLFVVANLSATFSEQAFTESGVGTGPAILEFLLLFVPIWRVWDTLRAFCINFFVDDVIQRTFVVWILILAVVYGINAPYAFVPEGENSLRILVGTYLVTRASFLVANGIQAFFIPFLRRQFLFKACTSIAASALWIGSLYVRYPAKIGLLIAANVIEHPADIFLASPVADKYLTPGYKRATHIDHYVDRHEGFFIIILGEGVFRLVEGSPSGFGLNAKTGVVITALLMYYLLHWLYFNGDHTKQFVHALRRTWWKPVLWQMLHVFMFGSLLILAASTLFLVEHPGHRSTVEPEPATLERCAEEGTEEAEAPKPAIYAIWAASATLAIVIALMTCIALLNRSLDKPKTLLVNSRWIRMAPRLVFIIIVCCLPLITHLSASEWCGGACALLYALFLWEWVSGLERNWHFLEPKNE</sequence>
<feature type="transmembrane region" description="Helical" evidence="2">
    <location>
        <begin position="140"/>
        <end position="160"/>
    </location>
</feature>
<dbReference type="OrthoDB" id="191995at2759"/>
<organism evidence="3 4">
    <name type="scientific">Lachnellula suecica</name>
    <dbReference type="NCBI Taxonomy" id="602035"/>
    <lineage>
        <taxon>Eukaryota</taxon>
        <taxon>Fungi</taxon>
        <taxon>Dikarya</taxon>
        <taxon>Ascomycota</taxon>
        <taxon>Pezizomycotina</taxon>
        <taxon>Leotiomycetes</taxon>
        <taxon>Helotiales</taxon>
        <taxon>Lachnaceae</taxon>
        <taxon>Lachnellula</taxon>
    </lineage>
</organism>
<dbReference type="EMBL" id="QGMK01000181">
    <property type="protein sequence ID" value="TVY83535.1"/>
    <property type="molecule type" value="Genomic_DNA"/>
</dbReference>
<protein>
    <recommendedName>
        <fullName evidence="5">Low temperature requirement protein A</fullName>
    </recommendedName>
</protein>
<evidence type="ECO:0000313" key="3">
    <source>
        <dbReference type="EMBL" id="TVY83535.1"/>
    </source>
</evidence>
<proteinExistence type="predicted"/>
<feature type="transmembrane region" description="Helical" evidence="2">
    <location>
        <begin position="180"/>
        <end position="199"/>
    </location>
</feature>
<keyword evidence="2" id="KW-0472">Membrane</keyword>
<feature type="transmembrane region" description="Helical" evidence="2">
    <location>
        <begin position="432"/>
        <end position="456"/>
    </location>
</feature>
<dbReference type="Proteomes" id="UP000469558">
    <property type="component" value="Unassembled WGS sequence"/>
</dbReference>
<keyword evidence="4" id="KW-1185">Reference proteome</keyword>
<name>A0A8T9CCN1_9HELO</name>
<evidence type="ECO:0000313" key="4">
    <source>
        <dbReference type="Proteomes" id="UP000469558"/>
    </source>
</evidence>
<evidence type="ECO:0000256" key="1">
    <source>
        <dbReference type="SAM" id="MobiDB-lite"/>
    </source>
</evidence>
<feature type="transmembrane region" description="Helical" evidence="2">
    <location>
        <begin position="239"/>
        <end position="259"/>
    </location>
</feature>
<keyword evidence="2" id="KW-0812">Transmembrane</keyword>
<dbReference type="InterPro" id="IPR010640">
    <property type="entry name" value="Low_temperature_requirement_A"/>
</dbReference>
<feature type="region of interest" description="Disordered" evidence="1">
    <location>
        <begin position="1"/>
        <end position="32"/>
    </location>
</feature>